<keyword evidence="2" id="KW-0812">Transmembrane</keyword>
<feature type="transmembrane region" description="Helical" evidence="2">
    <location>
        <begin position="51"/>
        <end position="73"/>
    </location>
</feature>
<evidence type="ECO:0000313" key="4">
    <source>
        <dbReference type="Proteomes" id="UP001556631"/>
    </source>
</evidence>
<dbReference type="RefSeq" id="WP_367994882.1">
    <property type="nucleotide sequence ID" value="NZ_JBFPJR010000029.1"/>
</dbReference>
<evidence type="ECO:0000313" key="3">
    <source>
        <dbReference type="EMBL" id="MEX0428913.1"/>
    </source>
</evidence>
<evidence type="ECO:0000256" key="2">
    <source>
        <dbReference type="SAM" id="Phobius"/>
    </source>
</evidence>
<feature type="region of interest" description="Disordered" evidence="1">
    <location>
        <begin position="1"/>
        <end position="43"/>
    </location>
</feature>
<protein>
    <submittedName>
        <fullName evidence="3">Septum formation initiator family protein</fullName>
    </submittedName>
</protein>
<dbReference type="EMBL" id="JBFPJR010000029">
    <property type="protein sequence ID" value="MEX0428913.1"/>
    <property type="molecule type" value="Genomic_DNA"/>
</dbReference>
<dbReference type="Pfam" id="PF04977">
    <property type="entry name" value="DivIC"/>
    <property type="match status" value="1"/>
</dbReference>
<dbReference type="InterPro" id="IPR007060">
    <property type="entry name" value="FtsL/DivIC"/>
</dbReference>
<evidence type="ECO:0000256" key="1">
    <source>
        <dbReference type="SAM" id="MobiDB-lite"/>
    </source>
</evidence>
<accession>A0ABV3T3W2</accession>
<sequence length="192" mass="21066">MADQRRSFPRGPRGPRGPMRPKRPVARADTGERAAVGARRPGLRQRPTGRAAILVVVLAVLVVSYASSLKAYLQQRHDMETLQTEIAQRQSSIDDLQEQKKRWQDPAYVEQQARARFGYVMPGQIAYVALDSDGHRIQPESELGEPSAVGASKKPTAWWDDAWGSVELAGKPPAQDTSGPATSIDGSKQHSD</sequence>
<name>A0ABV3T3W2_9ACTN</name>
<keyword evidence="2" id="KW-0472">Membrane</keyword>
<keyword evidence="2" id="KW-1133">Transmembrane helix</keyword>
<keyword evidence="4" id="KW-1185">Reference proteome</keyword>
<feature type="compositionally biased region" description="Polar residues" evidence="1">
    <location>
        <begin position="175"/>
        <end position="186"/>
    </location>
</feature>
<organism evidence="3 4">
    <name type="scientific">Nocardioides eburneus</name>
    <dbReference type="NCBI Taxonomy" id="3231482"/>
    <lineage>
        <taxon>Bacteria</taxon>
        <taxon>Bacillati</taxon>
        <taxon>Actinomycetota</taxon>
        <taxon>Actinomycetes</taxon>
        <taxon>Propionibacteriales</taxon>
        <taxon>Nocardioidaceae</taxon>
        <taxon>Nocardioides</taxon>
    </lineage>
</organism>
<feature type="region of interest" description="Disordered" evidence="1">
    <location>
        <begin position="162"/>
        <end position="192"/>
    </location>
</feature>
<gene>
    <name evidence="3" type="ORF">AB3X52_14895</name>
</gene>
<proteinExistence type="predicted"/>
<dbReference type="Proteomes" id="UP001556631">
    <property type="component" value="Unassembled WGS sequence"/>
</dbReference>
<reference evidence="3 4" key="1">
    <citation type="submission" date="2024-07" db="EMBL/GenBank/DDBJ databases">
        <authorList>
            <person name="Lee S."/>
            <person name="Kang M."/>
        </authorList>
    </citation>
    <scope>NUCLEOTIDE SEQUENCE [LARGE SCALE GENOMIC DNA]</scope>
    <source>
        <strain evidence="3 4">DS6</strain>
    </source>
</reference>
<comment type="caution">
    <text evidence="3">The sequence shown here is derived from an EMBL/GenBank/DDBJ whole genome shotgun (WGS) entry which is preliminary data.</text>
</comment>